<dbReference type="NCBIfam" id="NF004079">
    <property type="entry name" value="PRK05584.1"/>
    <property type="match status" value="1"/>
</dbReference>
<evidence type="ECO:0000313" key="3">
    <source>
        <dbReference type="Proteomes" id="UP000838748"/>
    </source>
</evidence>
<keyword evidence="2" id="KW-0378">Hydrolase</keyword>
<feature type="domain" description="Nucleoside phosphorylase" evidence="1">
    <location>
        <begin position="7"/>
        <end position="255"/>
    </location>
</feature>
<dbReference type="PANTHER" id="PTHR46832">
    <property type="entry name" value="5'-METHYLTHIOADENOSINE/S-ADENOSYLHOMOCYSTEINE NUCLEOSIDASE"/>
    <property type="match status" value="1"/>
</dbReference>
<dbReference type="SUPFAM" id="SSF53167">
    <property type="entry name" value="Purine and uridine phosphorylases"/>
    <property type="match status" value="1"/>
</dbReference>
<accession>A0ABM8ZYU9</accession>
<dbReference type="InterPro" id="IPR000845">
    <property type="entry name" value="Nucleoside_phosphorylase_d"/>
</dbReference>
<gene>
    <name evidence="2" type="primary">mtnN_1</name>
    <name evidence="2" type="ORF">VMF7928_00207</name>
</gene>
<comment type="caution">
    <text evidence="2">The sequence shown here is derived from an EMBL/GenBank/DDBJ whole genome shotgun (WGS) entry which is preliminary data.</text>
</comment>
<organism evidence="2 3">
    <name type="scientific">Vibrio marisflavi CECT 7928</name>
    <dbReference type="NCBI Taxonomy" id="634439"/>
    <lineage>
        <taxon>Bacteria</taxon>
        <taxon>Pseudomonadati</taxon>
        <taxon>Pseudomonadota</taxon>
        <taxon>Gammaproteobacteria</taxon>
        <taxon>Vibrionales</taxon>
        <taxon>Vibrionaceae</taxon>
        <taxon>Vibrio</taxon>
    </lineage>
</organism>
<reference evidence="2" key="1">
    <citation type="submission" date="2021-11" db="EMBL/GenBank/DDBJ databases">
        <authorList>
            <person name="Rodrigo-Torres L."/>
            <person name="Arahal R. D."/>
            <person name="Lucena T."/>
        </authorList>
    </citation>
    <scope>NUCLEOTIDE SEQUENCE</scope>
    <source>
        <strain evidence="2">CECT 7928</strain>
    </source>
</reference>
<dbReference type="Gene3D" id="3.40.50.1580">
    <property type="entry name" value="Nucleoside phosphorylase domain"/>
    <property type="match status" value="1"/>
</dbReference>
<dbReference type="PANTHER" id="PTHR46832:SF1">
    <property type="entry name" value="5'-METHYLTHIOADENOSINE_S-ADENOSYLHOMOCYSTEINE NUCLEOSIDASE"/>
    <property type="match status" value="1"/>
</dbReference>
<name>A0ABM8ZYU9_9VIBR</name>
<evidence type="ECO:0000259" key="1">
    <source>
        <dbReference type="Pfam" id="PF01048"/>
    </source>
</evidence>
<protein>
    <submittedName>
        <fullName evidence="2">5'-methylthioadenosine/S-adenosylhomocysteine nucleosidase</fullName>
        <ecNumber evidence="2">3.2.2.9</ecNumber>
    </submittedName>
</protein>
<dbReference type="InterPro" id="IPR035994">
    <property type="entry name" value="Nucleoside_phosphorylase_sf"/>
</dbReference>
<dbReference type="Pfam" id="PF01048">
    <property type="entry name" value="PNP_UDP_1"/>
    <property type="match status" value="1"/>
</dbReference>
<dbReference type="GO" id="GO:0008782">
    <property type="term" value="F:adenosylhomocysteine nucleosidase activity"/>
    <property type="evidence" value="ECO:0007669"/>
    <property type="project" value="UniProtKB-EC"/>
</dbReference>
<sequence length="263" mass="28193">MKEAALTIGIISALPQEQVSLLTKIEDRKQLTPTVIKGRIGNHTVIVTLSGMGKVNASSTAQMLISQYNIDAILFSGVAGGLNPDYKVGDVVIASKAFQHDFGYAGESFVMRAVGHLPEIGLGSESADPNIDLSQFWTKKALDNIKQHASICSESFSAVEVNNQHYHPKLFLNGTDATGDVFVANGELKSKLQELGGDLVEMEGGAVAQVALNNKVPCMIIRAISDAADQQAEINFQTFFEQVASNNATLVAELVNSINYPIK</sequence>
<dbReference type="EMBL" id="CAKLDM010000001">
    <property type="protein sequence ID" value="CAH0536113.1"/>
    <property type="molecule type" value="Genomic_DNA"/>
</dbReference>
<dbReference type="EC" id="3.2.2.9" evidence="2"/>
<dbReference type="RefSeq" id="WP_237359616.1">
    <property type="nucleotide sequence ID" value="NZ_CAKLDM010000001.1"/>
</dbReference>
<dbReference type="Proteomes" id="UP000838748">
    <property type="component" value="Unassembled WGS sequence"/>
</dbReference>
<evidence type="ECO:0000313" key="2">
    <source>
        <dbReference type="EMBL" id="CAH0536113.1"/>
    </source>
</evidence>
<dbReference type="CDD" id="cd09008">
    <property type="entry name" value="MTAN"/>
    <property type="match status" value="1"/>
</dbReference>
<keyword evidence="2" id="KW-0326">Glycosidase</keyword>
<keyword evidence="3" id="KW-1185">Reference proteome</keyword>
<proteinExistence type="predicted"/>